<dbReference type="PANTHER" id="PTHR30457">
    <property type="entry name" value="5'-NUCLEOTIDASE SURE"/>
    <property type="match status" value="1"/>
</dbReference>
<evidence type="ECO:0000256" key="1">
    <source>
        <dbReference type="ARBA" id="ARBA00000815"/>
    </source>
</evidence>
<evidence type="ECO:0000256" key="5">
    <source>
        <dbReference type="HAMAP-Rule" id="MF_00060"/>
    </source>
</evidence>
<feature type="binding site" evidence="5">
    <location>
        <position position="104"/>
    </location>
    <ligand>
        <name>a divalent metal cation</name>
        <dbReference type="ChEBI" id="CHEBI:60240"/>
    </ligand>
</feature>
<proteinExistence type="inferred from homology"/>
<organism evidence="7 8">
    <name type="scientific">Phototrophicus methaneseepsis</name>
    <dbReference type="NCBI Taxonomy" id="2710758"/>
    <lineage>
        <taxon>Bacteria</taxon>
        <taxon>Bacillati</taxon>
        <taxon>Chloroflexota</taxon>
        <taxon>Candidatus Thermofontia</taxon>
        <taxon>Phototrophicales</taxon>
        <taxon>Phototrophicaceae</taxon>
        <taxon>Phototrophicus</taxon>
    </lineage>
</organism>
<dbReference type="HAMAP" id="MF_00060">
    <property type="entry name" value="SurE"/>
    <property type="match status" value="1"/>
</dbReference>
<feature type="binding site" evidence="5">
    <location>
        <position position="14"/>
    </location>
    <ligand>
        <name>a divalent metal cation</name>
        <dbReference type="ChEBI" id="CHEBI:60240"/>
    </ligand>
</feature>
<dbReference type="InterPro" id="IPR002828">
    <property type="entry name" value="SurE-like_Pase/nucleotidase"/>
</dbReference>
<evidence type="ECO:0000256" key="4">
    <source>
        <dbReference type="ARBA" id="ARBA00022801"/>
    </source>
</evidence>
<protein>
    <recommendedName>
        <fullName evidence="5">5'-nucleotidase SurE</fullName>
        <ecNumber evidence="5">3.1.3.5</ecNumber>
    </recommendedName>
    <alternativeName>
        <fullName evidence="5">Nucleoside 5'-monophosphate phosphohydrolase</fullName>
    </alternativeName>
</protein>
<gene>
    <name evidence="5 7" type="primary">surE</name>
    <name evidence="7" type="ORF">G4Y79_03515</name>
</gene>
<accession>A0A7S8EAQ0</accession>
<comment type="cofactor">
    <cofactor evidence="5">
        <name>a divalent metal cation</name>
        <dbReference type="ChEBI" id="CHEBI:60240"/>
    </cofactor>
    <text evidence="5">Binds 1 divalent metal cation per subunit.</text>
</comment>
<keyword evidence="5" id="KW-0547">Nucleotide-binding</keyword>
<dbReference type="RefSeq" id="WP_195171529.1">
    <property type="nucleotide sequence ID" value="NZ_CP062983.1"/>
</dbReference>
<keyword evidence="8" id="KW-1185">Reference proteome</keyword>
<dbReference type="GO" id="GO:0008253">
    <property type="term" value="F:5'-nucleotidase activity"/>
    <property type="evidence" value="ECO:0007669"/>
    <property type="project" value="UniProtKB-UniRule"/>
</dbReference>
<feature type="binding site" evidence="5">
    <location>
        <position position="45"/>
    </location>
    <ligand>
        <name>a divalent metal cation</name>
        <dbReference type="ChEBI" id="CHEBI:60240"/>
    </ligand>
</feature>
<feature type="binding site" evidence="5">
    <location>
        <position position="15"/>
    </location>
    <ligand>
        <name>a divalent metal cation</name>
        <dbReference type="ChEBI" id="CHEBI:60240"/>
    </ligand>
</feature>
<reference evidence="7 8" key="1">
    <citation type="submission" date="2020-02" db="EMBL/GenBank/DDBJ databases">
        <authorList>
            <person name="Zheng R.K."/>
            <person name="Sun C.M."/>
        </authorList>
    </citation>
    <scope>NUCLEOTIDE SEQUENCE [LARGE SCALE GENOMIC DNA]</scope>
    <source>
        <strain evidence="8">rifampicinis</strain>
    </source>
</reference>
<evidence type="ECO:0000313" key="8">
    <source>
        <dbReference type="Proteomes" id="UP000594468"/>
    </source>
</evidence>
<dbReference type="EMBL" id="CP062983">
    <property type="protein sequence ID" value="QPC83462.1"/>
    <property type="molecule type" value="Genomic_DNA"/>
</dbReference>
<keyword evidence="3 5" id="KW-0479">Metal-binding</keyword>
<dbReference type="PANTHER" id="PTHR30457:SF0">
    <property type="entry name" value="PHOSPHATASE, PUTATIVE (AFU_ORTHOLOGUE AFUA_4G01070)-RELATED"/>
    <property type="match status" value="1"/>
</dbReference>
<dbReference type="GO" id="GO:0046872">
    <property type="term" value="F:metal ion binding"/>
    <property type="evidence" value="ECO:0007669"/>
    <property type="project" value="UniProtKB-UniRule"/>
</dbReference>
<dbReference type="Gene3D" id="3.40.1210.10">
    <property type="entry name" value="Survival protein SurE-like phosphatase/nucleotidase"/>
    <property type="match status" value="1"/>
</dbReference>
<keyword evidence="5" id="KW-0963">Cytoplasm</keyword>
<dbReference type="Pfam" id="PF01975">
    <property type="entry name" value="SurE"/>
    <property type="match status" value="1"/>
</dbReference>
<comment type="function">
    <text evidence="5">Nucleotidase that shows phosphatase activity on nucleoside 5'-monophosphates.</text>
</comment>
<evidence type="ECO:0000259" key="6">
    <source>
        <dbReference type="Pfam" id="PF01975"/>
    </source>
</evidence>
<comment type="similarity">
    <text evidence="2 5">Belongs to the SurE nucleotidase family.</text>
</comment>
<evidence type="ECO:0000256" key="3">
    <source>
        <dbReference type="ARBA" id="ARBA00022723"/>
    </source>
</evidence>
<evidence type="ECO:0000313" key="7">
    <source>
        <dbReference type="EMBL" id="QPC83462.1"/>
    </source>
</evidence>
<comment type="subcellular location">
    <subcellularLocation>
        <location evidence="5">Cytoplasm</location>
    </subcellularLocation>
</comment>
<dbReference type="InterPro" id="IPR030048">
    <property type="entry name" value="SurE"/>
</dbReference>
<dbReference type="NCBIfam" id="TIGR00087">
    <property type="entry name" value="surE"/>
    <property type="match status" value="1"/>
</dbReference>
<dbReference type="SUPFAM" id="SSF64167">
    <property type="entry name" value="SurE-like"/>
    <property type="match status" value="1"/>
</dbReference>
<dbReference type="AlphaFoldDB" id="A0A7S8EAQ0"/>
<evidence type="ECO:0000256" key="2">
    <source>
        <dbReference type="ARBA" id="ARBA00011062"/>
    </source>
</evidence>
<name>A0A7S8EAQ0_9CHLR</name>
<keyword evidence="4 5" id="KW-0378">Hydrolase</keyword>
<sequence>MSDSERPLILFTNDDGVLSPGLWAVVRAFVGLGDLLVVAPQEQQSGMGRSMPRFSTGVLHPFEVPTDIPDCVAYGVDGTPAQAVQHGVLELADRKPALCVSGINYGDNTGNGVTISGTVGAAIEAASLDVRAIAVSQQTPFDLHLSYSDHVDFSGASYFTRYFGEWLVQNGTLPDDVDVLKIDVPWQATPETEWCVTRLSRRRVYWPTRPERVSGDSEGKLGYRFNTDPSKAESNSDVYVLLHEGKVSVTPISLDMTARTDFFRLQQILTGEVAYGKP</sequence>
<dbReference type="GO" id="GO:0000166">
    <property type="term" value="F:nucleotide binding"/>
    <property type="evidence" value="ECO:0007669"/>
    <property type="project" value="UniProtKB-KW"/>
</dbReference>
<comment type="catalytic activity">
    <reaction evidence="1 5">
        <text>a ribonucleoside 5'-phosphate + H2O = a ribonucleoside + phosphate</text>
        <dbReference type="Rhea" id="RHEA:12484"/>
        <dbReference type="ChEBI" id="CHEBI:15377"/>
        <dbReference type="ChEBI" id="CHEBI:18254"/>
        <dbReference type="ChEBI" id="CHEBI:43474"/>
        <dbReference type="ChEBI" id="CHEBI:58043"/>
        <dbReference type="EC" id="3.1.3.5"/>
    </reaction>
</comment>
<dbReference type="InterPro" id="IPR036523">
    <property type="entry name" value="SurE-like_sf"/>
</dbReference>
<feature type="domain" description="Survival protein SurE-like phosphatase/nucleotidase" evidence="6">
    <location>
        <begin position="9"/>
        <end position="203"/>
    </location>
</feature>
<dbReference type="EC" id="3.1.3.5" evidence="5"/>
<dbReference type="KEGG" id="pmet:G4Y79_03515"/>
<dbReference type="GO" id="GO:0005737">
    <property type="term" value="C:cytoplasm"/>
    <property type="evidence" value="ECO:0007669"/>
    <property type="project" value="UniProtKB-SubCell"/>
</dbReference>
<dbReference type="Proteomes" id="UP000594468">
    <property type="component" value="Chromosome"/>
</dbReference>